<gene>
    <name evidence="2" type="ORF">AMORRO_LOCUS3930</name>
</gene>
<keyword evidence="3" id="KW-1185">Reference proteome</keyword>
<dbReference type="PANTHER" id="PTHR31987">
    <property type="entry name" value="GLUTAMINASE A-RELATED"/>
    <property type="match status" value="1"/>
</dbReference>
<protein>
    <submittedName>
        <fullName evidence="2">5115_t:CDS:1</fullName>
    </submittedName>
</protein>
<dbReference type="EMBL" id="CAJVPV010002005">
    <property type="protein sequence ID" value="CAG8515223.1"/>
    <property type="molecule type" value="Genomic_DNA"/>
</dbReference>
<feature type="domain" description="DUF2433" evidence="1">
    <location>
        <begin position="319"/>
        <end position="428"/>
    </location>
</feature>
<dbReference type="SUPFAM" id="SSF56300">
    <property type="entry name" value="Metallo-dependent phosphatases"/>
    <property type="match status" value="1"/>
</dbReference>
<dbReference type="Proteomes" id="UP000789342">
    <property type="component" value="Unassembled WGS sequence"/>
</dbReference>
<evidence type="ECO:0000313" key="2">
    <source>
        <dbReference type="EMBL" id="CAG8515223.1"/>
    </source>
</evidence>
<dbReference type="Pfam" id="PF10360">
    <property type="entry name" value="DUF2433"/>
    <property type="match status" value="1"/>
</dbReference>
<organism evidence="2 3">
    <name type="scientific">Acaulospora morrowiae</name>
    <dbReference type="NCBI Taxonomy" id="94023"/>
    <lineage>
        <taxon>Eukaryota</taxon>
        <taxon>Fungi</taxon>
        <taxon>Fungi incertae sedis</taxon>
        <taxon>Mucoromycota</taxon>
        <taxon>Glomeromycotina</taxon>
        <taxon>Glomeromycetes</taxon>
        <taxon>Diversisporales</taxon>
        <taxon>Acaulosporaceae</taxon>
        <taxon>Acaulospora</taxon>
    </lineage>
</organism>
<proteinExistence type="predicted"/>
<dbReference type="InterPro" id="IPR018829">
    <property type="entry name" value="DUF2433"/>
</dbReference>
<name>A0A9N9F839_9GLOM</name>
<dbReference type="InterPro" id="IPR052743">
    <property type="entry name" value="Glutaminase_GtaA"/>
</dbReference>
<dbReference type="AlphaFoldDB" id="A0A9N9F839"/>
<evidence type="ECO:0000259" key="1">
    <source>
        <dbReference type="Pfam" id="PF10360"/>
    </source>
</evidence>
<sequence>MTDYPRTEHYQRAPHTNYNHQVYNNLENSYMPTQETNYDTSELNTAHVNNMNGHTSHPQVATYQTNGQNGFSMNYGNPLSEISTYQTNSLPRNGPNGISVNTTNLPLSNLSIINTSSGRIICVANAEGNISIINKLADETHATAVIHTGNFGFYEKESLERISDRQELIFVQSFCSSTINNIDIISSMEEVRRAIYESPEGLSEFPYLRDRILSFKVPVYTICGQCEDVVVLEKFRTGEYKEGQSLSISKSTIAGGGGTMWTTMLQIGELVETAQKAYDKTETRILVTLASPGLVGLVAQLALVLRADYTISSGIHFRYCISYNEFSVQHDHEHFRKRLEESQKNFYELWDTVKNQVEASIDISQRHLLNNAMTVVNRIPVSGREEASYKGMWHFNLPDASYGWVLLNIKEGRISEETKALGFNFAFRRSGTLPGALTSPSSIDVQAKRQQTQW</sequence>
<evidence type="ECO:0000313" key="3">
    <source>
        <dbReference type="Proteomes" id="UP000789342"/>
    </source>
</evidence>
<dbReference type="OrthoDB" id="3918848at2759"/>
<dbReference type="InterPro" id="IPR029052">
    <property type="entry name" value="Metallo-depent_PP-like"/>
</dbReference>
<feature type="non-terminal residue" evidence="2">
    <location>
        <position position="1"/>
    </location>
</feature>
<accession>A0A9N9F839</accession>
<dbReference type="PANTHER" id="PTHR31987:SF11">
    <property type="entry name" value="DUF2433 DOMAIN-CONTAINING PROTEIN"/>
    <property type="match status" value="1"/>
</dbReference>
<comment type="caution">
    <text evidence="2">The sequence shown here is derived from an EMBL/GenBank/DDBJ whole genome shotgun (WGS) entry which is preliminary data.</text>
</comment>
<reference evidence="2" key="1">
    <citation type="submission" date="2021-06" db="EMBL/GenBank/DDBJ databases">
        <authorList>
            <person name="Kallberg Y."/>
            <person name="Tangrot J."/>
            <person name="Rosling A."/>
        </authorList>
    </citation>
    <scope>NUCLEOTIDE SEQUENCE</scope>
    <source>
        <strain evidence="2">CL551</strain>
    </source>
</reference>